<keyword evidence="2" id="KW-0812">Transmembrane</keyword>
<evidence type="ECO:0000256" key="2">
    <source>
        <dbReference type="SAM" id="Phobius"/>
    </source>
</evidence>
<feature type="region of interest" description="Disordered" evidence="1">
    <location>
        <begin position="91"/>
        <end position="126"/>
    </location>
</feature>
<dbReference type="SUPFAM" id="SSF56112">
    <property type="entry name" value="Protein kinase-like (PK-like)"/>
    <property type="match status" value="1"/>
</dbReference>
<evidence type="ECO:0000313" key="4">
    <source>
        <dbReference type="EMBL" id="KIJ25419.1"/>
    </source>
</evidence>
<dbReference type="Gene3D" id="3.30.200.20">
    <property type="entry name" value="Phosphorylase Kinase, domain 1"/>
    <property type="match status" value="1"/>
</dbReference>
<proteinExistence type="predicted"/>
<feature type="signal peptide" evidence="3">
    <location>
        <begin position="1"/>
        <end position="19"/>
    </location>
</feature>
<keyword evidence="3" id="KW-0732">Signal</keyword>
<dbReference type="EMBL" id="KN837416">
    <property type="protein sequence ID" value="KIJ25419.1"/>
    <property type="molecule type" value="Genomic_DNA"/>
</dbReference>
<name>A0A0C9TUD4_SPHS4</name>
<evidence type="ECO:0000256" key="1">
    <source>
        <dbReference type="SAM" id="MobiDB-lite"/>
    </source>
</evidence>
<organism evidence="4 5">
    <name type="scientific">Sphaerobolus stellatus (strain SS14)</name>
    <dbReference type="NCBI Taxonomy" id="990650"/>
    <lineage>
        <taxon>Eukaryota</taxon>
        <taxon>Fungi</taxon>
        <taxon>Dikarya</taxon>
        <taxon>Basidiomycota</taxon>
        <taxon>Agaricomycotina</taxon>
        <taxon>Agaricomycetes</taxon>
        <taxon>Phallomycetidae</taxon>
        <taxon>Geastrales</taxon>
        <taxon>Sphaerobolaceae</taxon>
        <taxon>Sphaerobolus</taxon>
    </lineage>
</organism>
<sequence>MKLTRPLVVSLALLRTVASLPQNDSRNGTFSTPVGTTITSQVEVTSTPTPTQKSLEKRFVPFVLAPIAVGIGALLAGSALLVPKILKSGTGKRTPFPFPQKPQPKPQDPIPQKVTTTTTTTTTSSAAPSCTMCLACIDEKTRTIPPPEEGIGGEEIANPDDVDLASLEVLIQTLLEAGDLPVDEEPSDSLPEVPSTDVNNASLRKRGLVKDRTISFCGLKDFTLPAFYSYSPTTWARDCPNCRFYDYTMGRCPRYYEWGMHIRNAPPQGRKFAMEHVYEAQLVTIFLNWLSNQPEISMYIKALNKTPIPATRCKSFLIPLFWKRWTKTAVRNPDVNPVGQSVTNRLSSANRVGPNEWAYLQEDLNGMKALVMANANLNGDATSTIQEKLVRLARVALVLEYLQDSHIAGSYKTVSQRMYDYYKHLDEVLASDENHSLKKFKEALPGRFRLAQKYRQWEKQHLSAIRRSLRELRTSTLTAADRYIEMEINSGDGYQCTQVGQADGCSIFLEWIAALIRVAGHSLRSGGATALALAGVADIFHELKQGDINLQGEIERESSTLIRSPIPRVVPHPFKEYHASTSANGMSHRITVKVYKGEESKEFLKTELQIMARLRHPNFAQVMGFCRSQFFPSIYFMKVYSQPFDNETLFLSCEHPDLRPVRGLNRYGQLDFKTWTSVEDLITRYQMVGVSIDKP</sequence>
<evidence type="ECO:0000256" key="3">
    <source>
        <dbReference type="SAM" id="SignalP"/>
    </source>
</evidence>
<dbReference type="HOGENOM" id="CLU_396461_0_0_1"/>
<keyword evidence="2" id="KW-0472">Membrane</keyword>
<feature type="compositionally biased region" description="Low complexity" evidence="1">
    <location>
        <begin position="110"/>
        <end position="123"/>
    </location>
</feature>
<dbReference type="AlphaFoldDB" id="A0A0C9TUD4"/>
<evidence type="ECO:0000313" key="5">
    <source>
        <dbReference type="Proteomes" id="UP000054279"/>
    </source>
</evidence>
<accession>A0A0C9TUD4</accession>
<gene>
    <name evidence="4" type="ORF">M422DRAFT_273634</name>
</gene>
<protein>
    <recommendedName>
        <fullName evidence="6">Protein kinase domain-containing protein</fullName>
    </recommendedName>
</protein>
<dbReference type="InterPro" id="IPR011009">
    <property type="entry name" value="Kinase-like_dom_sf"/>
</dbReference>
<evidence type="ECO:0008006" key="6">
    <source>
        <dbReference type="Google" id="ProtNLM"/>
    </source>
</evidence>
<feature type="chain" id="PRO_5002204361" description="Protein kinase domain-containing protein" evidence="3">
    <location>
        <begin position="20"/>
        <end position="695"/>
    </location>
</feature>
<keyword evidence="2" id="KW-1133">Transmembrane helix</keyword>
<reference evidence="4 5" key="1">
    <citation type="submission" date="2014-06" db="EMBL/GenBank/DDBJ databases">
        <title>Evolutionary Origins and Diversification of the Mycorrhizal Mutualists.</title>
        <authorList>
            <consortium name="DOE Joint Genome Institute"/>
            <consortium name="Mycorrhizal Genomics Consortium"/>
            <person name="Kohler A."/>
            <person name="Kuo A."/>
            <person name="Nagy L.G."/>
            <person name="Floudas D."/>
            <person name="Copeland A."/>
            <person name="Barry K.W."/>
            <person name="Cichocki N."/>
            <person name="Veneault-Fourrey C."/>
            <person name="LaButti K."/>
            <person name="Lindquist E.A."/>
            <person name="Lipzen A."/>
            <person name="Lundell T."/>
            <person name="Morin E."/>
            <person name="Murat C."/>
            <person name="Riley R."/>
            <person name="Ohm R."/>
            <person name="Sun H."/>
            <person name="Tunlid A."/>
            <person name="Henrissat B."/>
            <person name="Grigoriev I.V."/>
            <person name="Hibbett D.S."/>
            <person name="Martin F."/>
        </authorList>
    </citation>
    <scope>NUCLEOTIDE SEQUENCE [LARGE SCALE GENOMIC DNA]</scope>
    <source>
        <strain evidence="4 5">SS14</strain>
    </source>
</reference>
<dbReference type="Proteomes" id="UP000054279">
    <property type="component" value="Unassembled WGS sequence"/>
</dbReference>
<keyword evidence="5" id="KW-1185">Reference proteome</keyword>
<feature type="compositionally biased region" description="Pro residues" evidence="1">
    <location>
        <begin position="96"/>
        <end position="109"/>
    </location>
</feature>
<feature type="transmembrane region" description="Helical" evidence="2">
    <location>
        <begin position="59"/>
        <end position="82"/>
    </location>
</feature>
<dbReference type="OrthoDB" id="3057797at2759"/>